<feature type="domain" description="Prepilin peptidase A24 N-terminal" evidence="9">
    <location>
        <begin position="3"/>
        <end position="82"/>
    </location>
</feature>
<evidence type="ECO:0000256" key="6">
    <source>
        <dbReference type="ARBA" id="ARBA00023136"/>
    </source>
</evidence>
<evidence type="ECO:0000259" key="8">
    <source>
        <dbReference type="Pfam" id="PF01478"/>
    </source>
</evidence>
<name>A0ABY9VMT6_9BACI</name>
<keyword evidence="6 7" id="KW-0472">Membrane</keyword>
<reference evidence="10 11" key="1">
    <citation type="submission" date="2023-09" db="EMBL/GenBank/DDBJ databases">
        <title>Microbial mechanism of fulvic acid promoting antimony reduction mineralization in rice fields.</title>
        <authorList>
            <person name="Chen G."/>
            <person name="Lan J."/>
        </authorList>
    </citation>
    <scope>NUCLEOTIDE SEQUENCE [LARGE SCALE GENOMIC DNA]</scope>
    <source>
        <strain evidence="10 11">PS1</strain>
    </source>
</reference>
<dbReference type="Pfam" id="PF01478">
    <property type="entry name" value="Peptidase_A24"/>
    <property type="match status" value="1"/>
</dbReference>
<evidence type="ECO:0000256" key="4">
    <source>
        <dbReference type="ARBA" id="ARBA00022692"/>
    </source>
</evidence>
<evidence type="ECO:0000256" key="7">
    <source>
        <dbReference type="SAM" id="Phobius"/>
    </source>
</evidence>
<feature type="transmembrane region" description="Helical" evidence="7">
    <location>
        <begin position="170"/>
        <end position="200"/>
    </location>
</feature>
<dbReference type="PANTHER" id="PTHR30487:SF0">
    <property type="entry name" value="PREPILIN LEADER PEPTIDASE_N-METHYLTRANSFERASE-RELATED"/>
    <property type="match status" value="1"/>
</dbReference>
<evidence type="ECO:0000259" key="9">
    <source>
        <dbReference type="Pfam" id="PF06750"/>
    </source>
</evidence>
<accession>A0ABY9VMT6</accession>
<organism evidence="10 11">
    <name type="scientific">Mesobacillus jeotgali</name>
    <dbReference type="NCBI Taxonomy" id="129985"/>
    <lineage>
        <taxon>Bacteria</taxon>
        <taxon>Bacillati</taxon>
        <taxon>Bacillota</taxon>
        <taxon>Bacilli</taxon>
        <taxon>Bacillales</taxon>
        <taxon>Bacillaceae</taxon>
        <taxon>Mesobacillus</taxon>
    </lineage>
</organism>
<protein>
    <submittedName>
        <fullName evidence="10">Prepilin peptidase</fullName>
    </submittedName>
</protein>
<proteinExistence type="inferred from homology"/>
<feature type="transmembrane region" description="Helical" evidence="7">
    <location>
        <begin position="91"/>
        <end position="111"/>
    </location>
</feature>
<comment type="subcellular location">
    <subcellularLocation>
        <location evidence="1">Cell membrane</location>
        <topology evidence="1">Multi-pass membrane protein</topology>
    </subcellularLocation>
</comment>
<keyword evidence="3" id="KW-1003">Cell membrane</keyword>
<dbReference type="PANTHER" id="PTHR30487">
    <property type="entry name" value="TYPE 4 PREPILIN-LIKE PROTEINS LEADER PEPTIDE-PROCESSING ENZYME"/>
    <property type="match status" value="1"/>
</dbReference>
<keyword evidence="5 7" id="KW-1133">Transmembrane helix</keyword>
<dbReference type="Pfam" id="PF06750">
    <property type="entry name" value="A24_N_bact"/>
    <property type="match status" value="1"/>
</dbReference>
<feature type="domain" description="Prepilin type IV endopeptidase peptidase" evidence="8">
    <location>
        <begin position="96"/>
        <end position="199"/>
    </location>
</feature>
<feature type="transmembrane region" description="Helical" evidence="7">
    <location>
        <begin position="66"/>
        <end position="85"/>
    </location>
</feature>
<evidence type="ECO:0000256" key="3">
    <source>
        <dbReference type="ARBA" id="ARBA00022475"/>
    </source>
</evidence>
<dbReference type="InterPro" id="IPR050882">
    <property type="entry name" value="Prepilin_peptidase/N-MTase"/>
</dbReference>
<evidence type="ECO:0000313" key="10">
    <source>
        <dbReference type="EMBL" id="WNF25254.1"/>
    </source>
</evidence>
<comment type="similarity">
    <text evidence="2">Belongs to the peptidase A24 family.</text>
</comment>
<dbReference type="EMBL" id="CP134494">
    <property type="protein sequence ID" value="WNF25254.1"/>
    <property type="molecule type" value="Genomic_DNA"/>
</dbReference>
<dbReference type="InterPro" id="IPR000045">
    <property type="entry name" value="Prepilin_IV_endopep_pep"/>
</dbReference>
<dbReference type="Gene3D" id="1.20.120.1220">
    <property type="match status" value="1"/>
</dbReference>
<gene>
    <name evidence="10" type="ORF">RH061_17080</name>
</gene>
<evidence type="ECO:0000256" key="2">
    <source>
        <dbReference type="ARBA" id="ARBA00005801"/>
    </source>
</evidence>
<keyword evidence="4 7" id="KW-0812">Transmembrane</keyword>
<dbReference type="Proteomes" id="UP001303324">
    <property type="component" value="Chromosome"/>
</dbReference>
<evidence type="ECO:0000256" key="5">
    <source>
        <dbReference type="ARBA" id="ARBA00022989"/>
    </source>
</evidence>
<feature type="transmembrane region" description="Helical" evidence="7">
    <location>
        <begin position="212"/>
        <end position="230"/>
    </location>
</feature>
<keyword evidence="11" id="KW-1185">Reference proteome</keyword>
<dbReference type="InterPro" id="IPR010627">
    <property type="entry name" value="Prepilin_pept_A24_N"/>
</dbReference>
<evidence type="ECO:0000313" key="11">
    <source>
        <dbReference type="Proteomes" id="UP001303324"/>
    </source>
</evidence>
<feature type="transmembrane region" description="Helical" evidence="7">
    <location>
        <begin position="141"/>
        <end position="158"/>
    </location>
</feature>
<evidence type="ECO:0000256" key="1">
    <source>
        <dbReference type="ARBA" id="ARBA00004651"/>
    </source>
</evidence>
<sequence>MAYGLILGSFYNVVGLRVPEGKSIVAPRSSCPKCGHQLTAFELIPVLSYVFQKGKCRQCKVGISPVYPLFELLTGVLFAGAFFLIGWDFELVIALTLISLFMIITVSDLAYMIIPDKVLIVFAIIFAALRIYQPLTPWWDSLIGATAGFVLLLLIAFASKGGMGGGDIKLFALIGFAVGFKTMLLAFFFSTFFGAFFGIIGLITGMVKRKQAIPFGPFIAIGTLVAYFFGERIIDWYLNFLLTV</sequence>